<evidence type="ECO:0000313" key="3">
    <source>
        <dbReference type="Proteomes" id="UP000217182"/>
    </source>
</evidence>
<organism evidence="2 3">
    <name type="scientific">Gibbsiella quercinecans</name>
    <dbReference type="NCBI Taxonomy" id="929813"/>
    <lineage>
        <taxon>Bacteria</taxon>
        <taxon>Pseudomonadati</taxon>
        <taxon>Pseudomonadota</taxon>
        <taxon>Gammaproteobacteria</taxon>
        <taxon>Enterobacterales</taxon>
        <taxon>Yersiniaceae</taxon>
        <taxon>Gibbsiella</taxon>
    </lineage>
</organism>
<dbReference type="Pfam" id="PF00248">
    <property type="entry name" value="Aldo_ket_red"/>
    <property type="match status" value="1"/>
</dbReference>
<dbReference type="GO" id="GO:0005829">
    <property type="term" value="C:cytosol"/>
    <property type="evidence" value="ECO:0007669"/>
    <property type="project" value="TreeGrafter"/>
</dbReference>
<dbReference type="RefSeq" id="WP_095845045.1">
    <property type="nucleotide sequence ID" value="NZ_CP014136.1"/>
</dbReference>
<reference evidence="2 3" key="1">
    <citation type="submission" date="2016-01" db="EMBL/GenBank/DDBJ databases">
        <authorList>
            <person name="Oliw E.H."/>
        </authorList>
    </citation>
    <scope>NUCLEOTIDE SEQUENCE [LARGE SCALE GENOMIC DNA]</scope>
    <source>
        <strain evidence="2 3">FRB97</strain>
    </source>
</reference>
<dbReference type="EMBL" id="CP014136">
    <property type="protein sequence ID" value="ATA18449.1"/>
    <property type="molecule type" value="Genomic_DNA"/>
</dbReference>
<dbReference type="InterPro" id="IPR023210">
    <property type="entry name" value="NADP_OxRdtase_dom"/>
</dbReference>
<dbReference type="Proteomes" id="UP000217182">
    <property type="component" value="Chromosome"/>
</dbReference>
<gene>
    <name evidence="2" type="ORF">AWC35_03305</name>
</gene>
<evidence type="ECO:0000259" key="1">
    <source>
        <dbReference type="Pfam" id="PF00248"/>
    </source>
</evidence>
<dbReference type="AlphaFoldDB" id="A0A250AWY4"/>
<dbReference type="PANTHER" id="PTHR42686:SF1">
    <property type="entry name" value="GH17980P-RELATED"/>
    <property type="match status" value="1"/>
</dbReference>
<accession>A0A250AWY4</accession>
<feature type="domain" description="NADP-dependent oxidoreductase" evidence="1">
    <location>
        <begin position="19"/>
        <end position="326"/>
    </location>
</feature>
<evidence type="ECO:0000313" key="2">
    <source>
        <dbReference type="EMBL" id="ATA18449.1"/>
    </source>
</evidence>
<dbReference type="Gene3D" id="3.20.20.100">
    <property type="entry name" value="NADP-dependent oxidoreductase domain"/>
    <property type="match status" value="1"/>
</dbReference>
<protein>
    <submittedName>
        <fullName evidence="2">Pyridoxal 4-dehydrogenase</fullName>
    </submittedName>
</protein>
<dbReference type="KEGG" id="gqu:AWC35_03305"/>
<dbReference type="PANTHER" id="PTHR42686">
    <property type="entry name" value="GH17980P-RELATED"/>
    <property type="match status" value="1"/>
</dbReference>
<dbReference type="OrthoDB" id="9772407at2"/>
<proteinExistence type="predicted"/>
<sequence>MNPAKKRFLGRTGIEVTAMGYGAAPIGNIFRPISEAESDKMIHLAWENGIRYYDTAPMYGHGLSEARVGHGLRWYPRDEFVLSTKVGRLLKPKKRAEIDSGVWVQPLPFEAVFDYSYDGTMRSIEDSLQRLALERIDIAFIHDCDVYTHGERQPHYFRQAMEGAYRALAQLRDEGVVKAIGVGVNEWQICHAALQQGDFDCFLLAGRYTLLEQDALDDFLPLCEARNAAVVVGGGFNSGILATGAVENAKYNYGPASAQVRQKVAEIEQVCRRYQVSLPAAALQFVLAHPCVPTIVPGTRDAAQLQNCLEWIAAPIADDFWQTLREQGLLHEAAPTPGAVSA</sequence>
<dbReference type="SUPFAM" id="SSF51430">
    <property type="entry name" value="NAD(P)-linked oxidoreductase"/>
    <property type="match status" value="1"/>
</dbReference>
<dbReference type="InterPro" id="IPR036812">
    <property type="entry name" value="NAD(P)_OxRdtase_dom_sf"/>
</dbReference>
<name>A0A250AWY4_9GAMM</name>
<keyword evidence="3" id="KW-1185">Reference proteome</keyword>
<dbReference type="InterPro" id="IPR020471">
    <property type="entry name" value="AKR"/>
</dbReference>
<dbReference type="GO" id="GO:0016491">
    <property type="term" value="F:oxidoreductase activity"/>
    <property type="evidence" value="ECO:0007669"/>
    <property type="project" value="InterPro"/>
</dbReference>